<dbReference type="KEGG" id="theu:HPC62_18700"/>
<reference evidence="10 11" key="1">
    <citation type="submission" date="2020-05" db="EMBL/GenBank/DDBJ databases">
        <title>Complete genome sequence of of a novel Thermoleptolyngbya strain isolated from hot springs of Ganzi, Sichuan China.</title>
        <authorList>
            <person name="Tang J."/>
            <person name="Daroch M."/>
            <person name="Li L."/>
            <person name="Waleron K."/>
            <person name="Waleron M."/>
            <person name="Waleron M."/>
        </authorList>
    </citation>
    <scope>NUCLEOTIDE SEQUENCE [LARGE SCALE GENOMIC DNA]</scope>
    <source>
        <strain evidence="10 11">PKUAC-SCTA183</strain>
    </source>
</reference>
<evidence type="ECO:0000256" key="4">
    <source>
        <dbReference type="ARBA" id="ARBA00011881"/>
    </source>
</evidence>
<evidence type="ECO:0000256" key="2">
    <source>
        <dbReference type="ARBA" id="ARBA00002704"/>
    </source>
</evidence>
<comment type="function">
    <text evidence="2">Catalyzes the hydrolysis of 5-hydroxyisourate (HIU) to 2-oxo-4-hydroxy-4-carboxy-5-ureidoimidazoline (OHCU).</text>
</comment>
<gene>
    <name evidence="10" type="primary">uraH</name>
    <name evidence="10" type="ORF">HPC62_18700</name>
</gene>
<feature type="binding site" evidence="7">
    <location>
        <position position="121"/>
    </location>
    <ligand>
        <name>substrate</name>
    </ligand>
</feature>
<comment type="catalytic activity">
    <reaction evidence="1 8">
        <text>5-hydroxyisourate + H2O = 5-hydroxy-2-oxo-4-ureido-2,5-dihydro-1H-imidazole-5-carboxylate + H(+)</text>
        <dbReference type="Rhea" id="RHEA:23736"/>
        <dbReference type="ChEBI" id="CHEBI:15377"/>
        <dbReference type="ChEBI" id="CHEBI:15378"/>
        <dbReference type="ChEBI" id="CHEBI:18072"/>
        <dbReference type="ChEBI" id="CHEBI:58639"/>
        <dbReference type="EC" id="3.5.2.17"/>
    </reaction>
</comment>
<dbReference type="RefSeq" id="WP_172358027.1">
    <property type="nucleotide sequence ID" value="NZ_CP053661.1"/>
</dbReference>
<keyword evidence="6 8" id="KW-0378">Hydrolase</keyword>
<proteinExistence type="inferred from homology"/>
<dbReference type="Gene3D" id="2.60.40.180">
    <property type="entry name" value="Transthyretin/hydroxyisourate hydrolase domain"/>
    <property type="match status" value="1"/>
</dbReference>
<sequence length="124" mass="13322">MAGKLTTHVLDTAHGRPAAQMAIALYAIHGGIHPNGDSRTLLKTVTTNADGRTDAPLLSDGDLKAGVYELVFAVADYFAQFPDALPDQPFLSQIPIRFGIADADAHYHVPLLVSPWSYSTYRGS</sequence>
<dbReference type="InterPro" id="IPR014306">
    <property type="entry name" value="Hydroxyisourate_hydrolase"/>
</dbReference>
<evidence type="ECO:0000256" key="1">
    <source>
        <dbReference type="ARBA" id="ARBA00001043"/>
    </source>
</evidence>
<evidence type="ECO:0000313" key="10">
    <source>
        <dbReference type="EMBL" id="QKD83953.1"/>
    </source>
</evidence>
<dbReference type="GO" id="GO:0033971">
    <property type="term" value="F:hydroxyisourate hydrolase activity"/>
    <property type="evidence" value="ECO:0007669"/>
    <property type="project" value="UniProtKB-EC"/>
</dbReference>
<feature type="binding site" evidence="7">
    <location>
        <position position="52"/>
    </location>
    <ligand>
        <name>substrate</name>
    </ligand>
</feature>
<comment type="subunit">
    <text evidence="4 8">Homotetramer.</text>
</comment>
<protein>
    <recommendedName>
        <fullName evidence="8">5-hydroxyisourate hydrolase</fullName>
        <shortName evidence="8">HIU hydrolase</shortName>
        <shortName evidence="8">HIUHase</shortName>
        <ecNumber evidence="8">3.5.2.17</ecNumber>
    </recommendedName>
</protein>
<dbReference type="InterPro" id="IPR023416">
    <property type="entry name" value="Transthyretin/HIU_hydrolase_d"/>
</dbReference>
<keyword evidence="5 8" id="KW-0659">Purine metabolism</keyword>
<dbReference type="GO" id="GO:0006144">
    <property type="term" value="P:purine nucleobase metabolic process"/>
    <property type="evidence" value="ECO:0007669"/>
    <property type="project" value="UniProtKB-KW"/>
</dbReference>
<feature type="domain" description="Transthyretin/hydroxyisourate hydrolase" evidence="9">
    <location>
        <begin position="5"/>
        <end position="123"/>
    </location>
</feature>
<dbReference type="SUPFAM" id="SSF49472">
    <property type="entry name" value="Transthyretin (synonym: prealbumin)"/>
    <property type="match status" value="1"/>
</dbReference>
<dbReference type="InterPro" id="IPR036817">
    <property type="entry name" value="Transthyretin/HIU_hydrolase_sf"/>
</dbReference>
<dbReference type="InterPro" id="IPR023419">
    <property type="entry name" value="Transthyretin_CS"/>
</dbReference>
<keyword evidence="11" id="KW-1185">Reference proteome</keyword>
<evidence type="ECO:0000256" key="5">
    <source>
        <dbReference type="ARBA" id="ARBA00022631"/>
    </source>
</evidence>
<dbReference type="EMBL" id="CP053661">
    <property type="protein sequence ID" value="QKD83953.1"/>
    <property type="molecule type" value="Genomic_DNA"/>
</dbReference>
<evidence type="ECO:0000256" key="6">
    <source>
        <dbReference type="ARBA" id="ARBA00022801"/>
    </source>
</evidence>
<dbReference type="InterPro" id="IPR000895">
    <property type="entry name" value="Transthyretin/HIU_hydrolase"/>
</dbReference>
<dbReference type="EC" id="3.5.2.17" evidence="8"/>
<dbReference type="CDD" id="cd05822">
    <property type="entry name" value="TLP_HIUase"/>
    <property type="match status" value="1"/>
</dbReference>
<dbReference type="Proteomes" id="UP000505210">
    <property type="component" value="Chromosome"/>
</dbReference>
<feature type="binding site" evidence="7">
    <location>
        <position position="8"/>
    </location>
    <ligand>
        <name>substrate</name>
    </ligand>
</feature>
<dbReference type="InterPro" id="IPR023418">
    <property type="entry name" value="Thyroxine_BS"/>
</dbReference>
<dbReference type="PANTHER" id="PTHR10395:SF7">
    <property type="entry name" value="5-HYDROXYISOURATE HYDROLASE"/>
    <property type="match status" value="1"/>
</dbReference>
<dbReference type="PROSITE" id="PS00769">
    <property type="entry name" value="TRANSTHYRETIN_2"/>
    <property type="match status" value="1"/>
</dbReference>
<accession>A0A6M8BM32</accession>
<dbReference type="PRINTS" id="PR00189">
    <property type="entry name" value="TRNSTHYRETIN"/>
</dbReference>
<name>A0A6M8BM32_9CYAN</name>
<organism evidence="10 11">
    <name type="scientific">Thermoleptolyngbya sichuanensis A183</name>
    <dbReference type="NCBI Taxonomy" id="2737172"/>
    <lineage>
        <taxon>Bacteria</taxon>
        <taxon>Bacillati</taxon>
        <taxon>Cyanobacteriota</taxon>
        <taxon>Cyanophyceae</taxon>
        <taxon>Oculatellales</taxon>
        <taxon>Oculatellaceae</taxon>
        <taxon>Thermoleptolyngbya</taxon>
        <taxon>Thermoleptolyngbya sichuanensis</taxon>
    </lineage>
</organism>
<dbReference type="FunFam" id="2.60.40.180:FF:000005">
    <property type="entry name" value="5-hydroxyisourate hydrolase"/>
    <property type="match status" value="1"/>
</dbReference>
<dbReference type="AlphaFoldDB" id="A0A6M8BM32"/>
<comment type="similarity">
    <text evidence="3 8">Belongs to the transthyretin family. 5-hydroxyisourate hydrolase subfamily.</text>
</comment>
<dbReference type="PROSITE" id="PS00768">
    <property type="entry name" value="TRANSTHYRETIN_1"/>
    <property type="match status" value="1"/>
</dbReference>
<dbReference type="NCBIfam" id="TIGR02962">
    <property type="entry name" value="hdxy_isourate"/>
    <property type="match status" value="1"/>
</dbReference>
<evidence type="ECO:0000256" key="8">
    <source>
        <dbReference type="RuleBase" id="RU361270"/>
    </source>
</evidence>
<evidence type="ECO:0000256" key="7">
    <source>
        <dbReference type="PIRSR" id="PIRSR600895-51"/>
    </source>
</evidence>
<dbReference type="Pfam" id="PF00576">
    <property type="entry name" value="Transthyretin"/>
    <property type="match status" value="1"/>
</dbReference>
<evidence type="ECO:0000313" key="11">
    <source>
        <dbReference type="Proteomes" id="UP000505210"/>
    </source>
</evidence>
<evidence type="ECO:0000259" key="9">
    <source>
        <dbReference type="Pfam" id="PF00576"/>
    </source>
</evidence>
<evidence type="ECO:0000256" key="3">
    <source>
        <dbReference type="ARBA" id="ARBA00009850"/>
    </source>
</evidence>
<dbReference type="PANTHER" id="PTHR10395">
    <property type="entry name" value="URICASE AND TRANSTHYRETIN-RELATED"/>
    <property type="match status" value="1"/>
</dbReference>